<evidence type="ECO:0000256" key="8">
    <source>
        <dbReference type="ARBA" id="ARBA00022889"/>
    </source>
</evidence>
<keyword evidence="18" id="KW-1185">Reference proteome</keyword>
<dbReference type="Pfam" id="PF00053">
    <property type="entry name" value="EGF_laminin"/>
    <property type="match status" value="4"/>
</dbReference>
<dbReference type="GO" id="GO:0009887">
    <property type="term" value="P:animal organ morphogenesis"/>
    <property type="evidence" value="ECO:0007669"/>
    <property type="project" value="TreeGrafter"/>
</dbReference>
<dbReference type="PROSITE" id="PS51116">
    <property type="entry name" value="LAMININ_IVB"/>
    <property type="match status" value="1"/>
</dbReference>
<dbReference type="SUPFAM" id="SSF49785">
    <property type="entry name" value="Galactose-binding domain-like"/>
    <property type="match status" value="1"/>
</dbReference>
<dbReference type="PANTHER" id="PTHR10574:SF440">
    <property type="entry name" value="LAMININ EGF-LIKE DOMAIN-CONTAINING PROTEIN"/>
    <property type="match status" value="1"/>
</dbReference>
<gene>
    <name evidence="19" type="primary">LOC116288663</name>
</gene>
<feature type="disulfide bond" evidence="13">
    <location>
        <begin position="473"/>
        <end position="482"/>
    </location>
</feature>
<keyword evidence="9" id="KW-0175">Coiled coil</keyword>
<dbReference type="Pfam" id="PF24973">
    <property type="entry name" value="EGF_LMN_ATRN"/>
    <property type="match status" value="2"/>
</dbReference>
<evidence type="ECO:0000256" key="2">
    <source>
        <dbReference type="ARBA" id="ARBA00006373"/>
    </source>
</evidence>
<dbReference type="InterPro" id="IPR008979">
    <property type="entry name" value="Galactose-bd-like_sf"/>
</dbReference>
<comment type="similarity">
    <text evidence="2">Belongs to the EGF domain peptide family.</text>
</comment>
<sequence>MSKSFFLTVWFLVLGSCFWVSHGQICKFDSCYNSSGNAIPCVPSPVSISLKRNVSVTNTCGNSRSEYCELSGPCPTDDGKYLYCDASSSEEKHPKSYLVDNEEPQKYTWWQSQNWFETNQLGLTNTNNPLKVNITLSFGKSYHISGHVQVTFYTERPKAMFIEKSTDDGHTWQPMQYFASRCDNSYNMEASNSPDASDPFKVECTERYSLPNPRKLGKVVFDSGSRYHVCDYQTPKVQDYLLATNVRIRLEYPATDGLEKLGGNLKRYYYAISDIEITGRCNCNGHARFCTGSLMNRECSCEHNTMGRDCEVCKPLFNNRPWSPANKTHGNECQECQCNGRGTSCIYNSTLGYGLCKGCRNNTEGDHCDKCVDKFFRDLAKPLNDAGACVACDCFPDGIVNNGSCLQNATSTEKIGQCTCKPNVYGRKCDQCKPGHWGFTIPPLGECQDCNCTSFGTRGGSIECNQMNGQCTCKETTQGQHCNECKFGYHGFPQGEAEECKKCSCDLGGAFPGCDKQTGACHCRQGVEGQLCTSAVNGTFYPALDYLLLEAESAMGNYVTLTPANGFGSAYTGRGYAQLSSGQHVHFNLVNVKVGHQYFAIVRYTFPGQCSLNNTELEFKVHGPGLHNNYTVMLADLKKGSGQAWRMPGLLPLVKGMDYNFTVTYHSNVTSDCKIQVDSLILVPHINGTRVFTLSSNHVQSALSDCVNSRIAVSRMDSEQANCTSLVFSASTEIYNGTLECDCDPKGSFNPSQCSPYGGQCRCKPGVGGRRCDQCLTGYYSFTDSGCT</sequence>
<feature type="domain" description="Laminin EGF-like" evidence="15">
    <location>
        <begin position="450"/>
        <end position="502"/>
    </location>
</feature>
<keyword evidence="7" id="KW-0084">Basement membrane</keyword>
<evidence type="ECO:0000259" key="17">
    <source>
        <dbReference type="PROSITE" id="PS51117"/>
    </source>
</evidence>
<dbReference type="PROSITE" id="PS50027">
    <property type="entry name" value="EGF_LAM_2"/>
    <property type="match status" value="3"/>
</dbReference>
<dbReference type="PANTHER" id="PTHR10574">
    <property type="entry name" value="NETRIN/LAMININ-RELATED"/>
    <property type="match status" value="1"/>
</dbReference>
<evidence type="ECO:0000313" key="19">
    <source>
        <dbReference type="RefSeq" id="XP_031551346.1"/>
    </source>
</evidence>
<keyword evidence="11" id="KW-0325">Glycoprotein</keyword>
<feature type="disulfide bond" evidence="13">
    <location>
        <begin position="420"/>
        <end position="429"/>
    </location>
</feature>
<keyword evidence="12 13" id="KW-0424">Laminin EGF-like domain</keyword>
<name>A0A6P8H778_ACTTE</name>
<dbReference type="GeneID" id="116288663"/>
<dbReference type="SMART" id="SM00180">
    <property type="entry name" value="EGF_Lam"/>
    <property type="match status" value="6"/>
</dbReference>
<dbReference type="InterPro" id="IPR008211">
    <property type="entry name" value="Laminin_N"/>
</dbReference>
<evidence type="ECO:0000259" key="15">
    <source>
        <dbReference type="PROSITE" id="PS50027"/>
    </source>
</evidence>
<evidence type="ECO:0000256" key="9">
    <source>
        <dbReference type="ARBA" id="ARBA00023054"/>
    </source>
</evidence>
<keyword evidence="6" id="KW-0677">Repeat</keyword>
<evidence type="ECO:0000256" key="4">
    <source>
        <dbReference type="ARBA" id="ARBA00022530"/>
    </source>
</evidence>
<evidence type="ECO:0000256" key="5">
    <source>
        <dbReference type="ARBA" id="ARBA00022729"/>
    </source>
</evidence>
<comment type="caution">
    <text evidence="13">Lacks conserved residue(s) required for the propagation of feature annotation.</text>
</comment>
<accession>A0A6P8H778</accession>
<organism evidence="18 19">
    <name type="scientific">Actinia tenebrosa</name>
    <name type="common">Australian red waratah sea anemone</name>
    <dbReference type="NCBI Taxonomy" id="6105"/>
    <lineage>
        <taxon>Eukaryota</taxon>
        <taxon>Metazoa</taxon>
        <taxon>Cnidaria</taxon>
        <taxon>Anthozoa</taxon>
        <taxon>Hexacorallia</taxon>
        <taxon>Actiniaria</taxon>
        <taxon>Actiniidae</taxon>
        <taxon>Actinia</taxon>
    </lineage>
</organism>
<comment type="subcellular location">
    <subcellularLocation>
        <location evidence="1">Secreted</location>
        <location evidence="1">Extracellular space</location>
        <location evidence="1">Extracellular matrix</location>
        <location evidence="1">Basement membrane</location>
    </subcellularLocation>
</comment>
<keyword evidence="4" id="KW-0272">Extracellular matrix</keyword>
<dbReference type="InterPro" id="IPR050440">
    <property type="entry name" value="Laminin/Netrin_ECM"/>
</dbReference>
<feature type="signal peptide" evidence="14">
    <location>
        <begin position="1"/>
        <end position="23"/>
    </location>
</feature>
<dbReference type="KEGG" id="aten:116288663"/>
<dbReference type="InterPro" id="IPR056863">
    <property type="entry name" value="LMN_ATRN_NET-like_EGF"/>
</dbReference>
<dbReference type="FunFam" id="2.10.25.10:FF:000074">
    <property type="entry name" value="Laminin subunit alpha"/>
    <property type="match status" value="1"/>
</dbReference>
<feature type="domain" description="Laminin IV type B" evidence="16">
    <location>
        <begin position="541"/>
        <end position="735"/>
    </location>
</feature>
<dbReference type="Proteomes" id="UP000515163">
    <property type="component" value="Unplaced"/>
</dbReference>
<dbReference type="GO" id="GO:0009888">
    <property type="term" value="P:tissue development"/>
    <property type="evidence" value="ECO:0007669"/>
    <property type="project" value="TreeGrafter"/>
</dbReference>
<dbReference type="FunFam" id="2.10.25.10:FF:000135">
    <property type="entry name" value="Laminin subunit beta 4"/>
    <property type="match status" value="1"/>
</dbReference>
<dbReference type="GO" id="GO:0007155">
    <property type="term" value="P:cell adhesion"/>
    <property type="evidence" value="ECO:0007669"/>
    <property type="project" value="UniProtKB-KW"/>
</dbReference>
<keyword evidence="10 13" id="KW-1015">Disulfide bond</keyword>
<evidence type="ECO:0000256" key="14">
    <source>
        <dbReference type="SAM" id="SignalP"/>
    </source>
</evidence>
<dbReference type="InterPro" id="IPR002049">
    <property type="entry name" value="LE_dom"/>
</dbReference>
<keyword evidence="8" id="KW-0130">Cell adhesion</keyword>
<evidence type="ECO:0000256" key="11">
    <source>
        <dbReference type="ARBA" id="ARBA00023180"/>
    </source>
</evidence>
<protein>
    <submittedName>
        <fullName evidence="19">Laminin subunit beta-2-like</fullName>
    </submittedName>
</protein>
<dbReference type="PROSITE" id="PS01248">
    <property type="entry name" value="EGF_LAM_1"/>
    <property type="match status" value="2"/>
</dbReference>
<dbReference type="PRINTS" id="PR00011">
    <property type="entry name" value="EGFLAMININ"/>
</dbReference>
<dbReference type="OrthoDB" id="5985440at2759"/>
<dbReference type="Pfam" id="PF21199">
    <property type="entry name" value="LAMININ_IV_B"/>
    <property type="match status" value="1"/>
</dbReference>
<dbReference type="InParanoid" id="A0A6P8H778"/>
<evidence type="ECO:0000256" key="7">
    <source>
        <dbReference type="ARBA" id="ARBA00022869"/>
    </source>
</evidence>
<proteinExistence type="inferred from homology"/>
<dbReference type="InterPro" id="IPR000742">
    <property type="entry name" value="EGF"/>
</dbReference>
<dbReference type="Pfam" id="PF00055">
    <property type="entry name" value="Laminin_N"/>
    <property type="match status" value="1"/>
</dbReference>
<dbReference type="SUPFAM" id="SSF57196">
    <property type="entry name" value="EGF/Laminin"/>
    <property type="match status" value="5"/>
</dbReference>
<evidence type="ECO:0000256" key="6">
    <source>
        <dbReference type="ARBA" id="ARBA00022737"/>
    </source>
</evidence>
<dbReference type="FunFam" id="2.10.25.10:FF:000090">
    <property type="entry name" value="laminin subunit alpha"/>
    <property type="match status" value="1"/>
</dbReference>
<evidence type="ECO:0000256" key="1">
    <source>
        <dbReference type="ARBA" id="ARBA00004302"/>
    </source>
</evidence>
<evidence type="ECO:0000313" key="18">
    <source>
        <dbReference type="Proteomes" id="UP000515163"/>
    </source>
</evidence>
<feature type="domain" description="Laminin N-terminal" evidence="17">
    <location>
        <begin position="37"/>
        <end position="280"/>
    </location>
</feature>
<reference evidence="19" key="1">
    <citation type="submission" date="2025-08" db="UniProtKB">
        <authorList>
            <consortium name="RefSeq"/>
        </authorList>
    </citation>
    <scope>IDENTIFICATION</scope>
    <source>
        <tissue evidence="19">Tentacle</tissue>
    </source>
</reference>
<evidence type="ECO:0000256" key="12">
    <source>
        <dbReference type="ARBA" id="ARBA00023292"/>
    </source>
</evidence>
<dbReference type="AlphaFoldDB" id="A0A6P8H778"/>
<dbReference type="PROSITE" id="PS00022">
    <property type="entry name" value="EGF_1"/>
    <property type="match status" value="1"/>
</dbReference>
<keyword evidence="3" id="KW-0964">Secreted</keyword>
<keyword evidence="5 14" id="KW-0732">Signal</keyword>
<feature type="domain" description="Laminin EGF-like" evidence="15">
    <location>
        <begin position="741"/>
        <end position="788"/>
    </location>
</feature>
<dbReference type="PROSITE" id="PS51117">
    <property type="entry name" value="LAMININ_NTER"/>
    <property type="match status" value="1"/>
</dbReference>
<dbReference type="CDD" id="cd00055">
    <property type="entry name" value="EGF_Lam"/>
    <property type="match status" value="6"/>
</dbReference>
<evidence type="ECO:0000256" key="10">
    <source>
        <dbReference type="ARBA" id="ARBA00023157"/>
    </source>
</evidence>
<feature type="non-terminal residue" evidence="19">
    <location>
        <position position="788"/>
    </location>
</feature>
<dbReference type="SMART" id="SM00136">
    <property type="entry name" value="LamNT"/>
    <property type="match status" value="1"/>
</dbReference>
<dbReference type="InterPro" id="IPR013015">
    <property type="entry name" value="Laminin_IV_B"/>
</dbReference>
<evidence type="ECO:0000259" key="16">
    <source>
        <dbReference type="PROSITE" id="PS51116"/>
    </source>
</evidence>
<evidence type="ECO:0000256" key="3">
    <source>
        <dbReference type="ARBA" id="ARBA00022525"/>
    </source>
</evidence>
<evidence type="ECO:0000256" key="13">
    <source>
        <dbReference type="PROSITE-ProRule" id="PRU00460"/>
    </source>
</evidence>
<dbReference type="PROSITE" id="PS51257">
    <property type="entry name" value="PROKAR_LIPOPROTEIN"/>
    <property type="match status" value="1"/>
</dbReference>
<dbReference type="Gene3D" id="2.10.25.10">
    <property type="entry name" value="Laminin"/>
    <property type="match status" value="5"/>
</dbReference>
<feature type="disulfide bond" evidence="13">
    <location>
        <begin position="763"/>
        <end position="772"/>
    </location>
</feature>
<feature type="domain" description="Laminin EGF-like" evidence="15">
    <location>
        <begin position="392"/>
        <end position="449"/>
    </location>
</feature>
<dbReference type="Gene3D" id="2.60.120.260">
    <property type="entry name" value="Galactose-binding domain-like"/>
    <property type="match status" value="1"/>
</dbReference>
<dbReference type="RefSeq" id="XP_031551346.1">
    <property type="nucleotide sequence ID" value="XM_031695486.1"/>
</dbReference>
<dbReference type="GO" id="GO:0005604">
    <property type="term" value="C:basement membrane"/>
    <property type="evidence" value="ECO:0007669"/>
    <property type="project" value="UniProtKB-SubCell"/>
</dbReference>
<feature type="chain" id="PRO_5028454562" evidence="14">
    <location>
        <begin position="24"/>
        <end position="788"/>
    </location>
</feature>